<protein>
    <submittedName>
        <fullName evidence="1">Uncharacterized protein</fullName>
    </submittedName>
</protein>
<sequence>MDLMDQAIVRYGSEKFGIGFLSSYRKIDELSFDFVRRSLPISVQEQ</sequence>
<name>A0AAJ1J913_XENBV</name>
<organism evidence="1 2">
    <name type="scientific">Xenorhabdus bovienii</name>
    <name type="common">Xenorhabdus nematophila subsp. bovienii</name>
    <dbReference type="NCBI Taxonomy" id="40576"/>
    <lineage>
        <taxon>Bacteria</taxon>
        <taxon>Pseudomonadati</taxon>
        <taxon>Pseudomonadota</taxon>
        <taxon>Gammaproteobacteria</taxon>
        <taxon>Enterobacterales</taxon>
        <taxon>Morganellaceae</taxon>
        <taxon>Xenorhabdus</taxon>
    </lineage>
</organism>
<evidence type="ECO:0000313" key="2">
    <source>
        <dbReference type="Proteomes" id="UP001222434"/>
    </source>
</evidence>
<accession>A0AAJ1J913</accession>
<dbReference type="Proteomes" id="UP001222434">
    <property type="component" value="Unassembled WGS sequence"/>
</dbReference>
<dbReference type="RefSeq" id="WP_155271251.1">
    <property type="nucleotide sequence ID" value="NZ_JAILSO010000026.1"/>
</dbReference>
<comment type="caution">
    <text evidence="1">The sequence shown here is derived from an EMBL/GenBank/DDBJ whole genome shotgun (WGS) entry which is preliminary data.</text>
</comment>
<reference evidence="1" key="2">
    <citation type="journal article" date="2022" name="J. Evol. Biol.">
        <title>Pre- and post-association barriers to host switching in sympatric mutualists.</title>
        <authorList>
            <person name="Dinges Z.M."/>
            <person name="Phillips R.K."/>
            <person name="Lively C.M."/>
            <person name="Bashey F."/>
        </authorList>
    </citation>
    <scope>NUCLEOTIDE SEQUENCE</scope>
    <source>
        <strain evidence="1">MC_266_E_2016</strain>
    </source>
</reference>
<evidence type="ECO:0000313" key="1">
    <source>
        <dbReference type="EMBL" id="MDE1478426.1"/>
    </source>
</evidence>
<dbReference type="EMBL" id="JAILSO010000026">
    <property type="protein sequence ID" value="MDE1478426.1"/>
    <property type="molecule type" value="Genomic_DNA"/>
</dbReference>
<gene>
    <name evidence="1" type="ORF">KKJ01_09290</name>
</gene>
<proteinExistence type="predicted"/>
<dbReference type="AlphaFoldDB" id="A0AAJ1J913"/>
<reference evidence="1" key="1">
    <citation type="submission" date="2021-08" db="EMBL/GenBank/DDBJ databases">
        <authorList>
            <person name="Papudeshi B."/>
            <person name="Bashey-Visser F."/>
        </authorList>
    </citation>
    <scope>NUCLEOTIDE SEQUENCE</scope>
    <source>
        <strain evidence="1">MC_266_E_2016</strain>
    </source>
</reference>